<reference evidence="2" key="2">
    <citation type="submission" date="2020-09" db="EMBL/GenBank/DDBJ databases">
        <authorList>
            <person name="Sun Q."/>
            <person name="Zhou Y."/>
        </authorList>
    </citation>
    <scope>NUCLEOTIDE SEQUENCE</scope>
    <source>
        <strain evidence="2">CGMCC 1.12698</strain>
    </source>
</reference>
<dbReference type="Gene3D" id="3.90.550.10">
    <property type="entry name" value="Spore Coat Polysaccharide Biosynthesis Protein SpsA, Chain A"/>
    <property type="match status" value="1"/>
</dbReference>
<dbReference type="InterPro" id="IPR001173">
    <property type="entry name" value="Glyco_trans_2-like"/>
</dbReference>
<keyword evidence="3" id="KW-1185">Reference proteome</keyword>
<dbReference type="Pfam" id="PF00535">
    <property type="entry name" value="Glycos_transf_2"/>
    <property type="match status" value="1"/>
</dbReference>
<dbReference type="PANTHER" id="PTHR43630">
    <property type="entry name" value="POLY-BETA-1,6-N-ACETYL-D-GLUCOSAMINE SYNTHASE"/>
    <property type="match status" value="1"/>
</dbReference>
<dbReference type="SUPFAM" id="SSF53448">
    <property type="entry name" value="Nucleotide-diphospho-sugar transferases"/>
    <property type="match status" value="1"/>
</dbReference>
<dbReference type="SUPFAM" id="SSF48452">
    <property type="entry name" value="TPR-like"/>
    <property type="match status" value="1"/>
</dbReference>
<dbReference type="Gene3D" id="1.25.40.10">
    <property type="entry name" value="Tetratricopeptide repeat domain"/>
    <property type="match status" value="1"/>
</dbReference>
<dbReference type="CDD" id="cd02511">
    <property type="entry name" value="Beta4Glucosyltransferase"/>
    <property type="match status" value="1"/>
</dbReference>
<dbReference type="InterPro" id="IPR029044">
    <property type="entry name" value="Nucleotide-diphossugar_trans"/>
</dbReference>
<evidence type="ECO:0000313" key="3">
    <source>
        <dbReference type="Proteomes" id="UP000605259"/>
    </source>
</evidence>
<gene>
    <name evidence="2" type="ORF">GCM10007140_34310</name>
</gene>
<sequence>MSTISLCMIVKNEEKVLSRCLESVHKMLDEIIIVDTGSTDTTKEIAREYTDKIYTVEWNDNFAEVRNYALKQSTMDYALVLDADEVMTEDSYERIHEFIKNRERVIGRIKCKNIFKNHSGEEVNSISWISRIIPKGVYYEGAIHEQIVSSLPRKNIEVLIHHDGYFENNKVDRNLPILLKELQRKNDDAYILYQVAKQYKLAGQYEESLEYFIQSYNNVRMEDSFRNILVVDFLYVMKEVKVFDVALDVIHLEMNSLKDYVDFHFLLGLLYMEMSIHNPNMYMKYVPLIEKSYEKCIELGDSVHHDGMEGTGTFLAYYNLGLYYELFGFKDQAINCFEQSMSYGYQKAKDRVHTLK</sequence>
<evidence type="ECO:0000313" key="2">
    <source>
        <dbReference type="EMBL" id="GGE81770.1"/>
    </source>
</evidence>
<dbReference type="EMBL" id="BMFK01000004">
    <property type="protein sequence ID" value="GGE81770.1"/>
    <property type="molecule type" value="Genomic_DNA"/>
</dbReference>
<evidence type="ECO:0000259" key="1">
    <source>
        <dbReference type="Pfam" id="PF00535"/>
    </source>
</evidence>
<comment type="caution">
    <text evidence="2">The sequence shown here is derived from an EMBL/GenBank/DDBJ whole genome shotgun (WGS) entry which is preliminary data.</text>
</comment>
<proteinExistence type="predicted"/>
<protein>
    <recommendedName>
        <fullName evidence="1">Glycosyltransferase 2-like domain-containing protein</fullName>
    </recommendedName>
</protein>
<accession>A0A917AX92</accession>
<dbReference type="InterPro" id="IPR011990">
    <property type="entry name" value="TPR-like_helical_dom_sf"/>
</dbReference>
<name>A0A917AX92_9BACI</name>
<dbReference type="RefSeq" id="WP_188389711.1">
    <property type="nucleotide sequence ID" value="NZ_BMFK01000004.1"/>
</dbReference>
<dbReference type="PANTHER" id="PTHR43630:SF2">
    <property type="entry name" value="GLYCOSYLTRANSFERASE"/>
    <property type="match status" value="1"/>
</dbReference>
<dbReference type="AlphaFoldDB" id="A0A917AX92"/>
<reference evidence="2" key="1">
    <citation type="journal article" date="2014" name="Int. J. Syst. Evol. Microbiol.">
        <title>Complete genome sequence of Corynebacterium casei LMG S-19264T (=DSM 44701T), isolated from a smear-ripened cheese.</title>
        <authorList>
            <consortium name="US DOE Joint Genome Institute (JGI-PGF)"/>
            <person name="Walter F."/>
            <person name="Albersmeier A."/>
            <person name="Kalinowski J."/>
            <person name="Ruckert C."/>
        </authorList>
    </citation>
    <scope>NUCLEOTIDE SEQUENCE</scope>
    <source>
        <strain evidence="2">CGMCC 1.12698</strain>
    </source>
</reference>
<feature type="domain" description="Glycosyltransferase 2-like" evidence="1">
    <location>
        <begin position="5"/>
        <end position="115"/>
    </location>
</feature>
<dbReference type="Proteomes" id="UP000605259">
    <property type="component" value="Unassembled WGS sequence"/>
</dbReference>
<organism evidence="2 3">
    <name type="scientific">Priestia taiwanensis</name>
    <dbReference type="NCBI Taxonomy" id="1347902"/>
    <lineage>
        <taxon>Bacteria</taxon>
        <taxon>Bacillati</taxon>
        <taxon>Bacillota</taxon>
        <taxon>Bacilli</taxon>
        <taxon>Bacillales</taxon>
        <taxon>Bacillaceae</taxon>
        <taxon>Priestia</taxon>
    </lineage>
</organism>